<comment type="caution">
    <text evidence="2">The sequence shown here is derived from an EMBL/GenBank/DDBJ whole genome shotgun (WGS) entry which is preliminary data.</text>
</comment>
<evidence type="ECO:0000313" key="3">
    <source>
        <dbReference type="Proteomes" id="UP001209570"/>
    </source>
</evidence>
<name>A0AAD5LJB4_PYTIN</name>
<protein>
    <submittedName>
        <fullName evidence="2">Uncharacterized protein</fullName>
    </submittedName>
</protein>
<dbReference type="EMBL" id="JAKCXM010000163">
    <property type="protein sequence ID" value="KAJ0400087.1"/>
    <property type="molecule type" value="Genomic_DNA"/>
</dbReference>
<reference evidence="2" key="1">
    <citation type="submission" date="2021-12" db="EMBL/GenBank/DDBJ databases">
        <title>Prjna785345.</title>
        <authorList>
            <person name="Rujirawat T."/>
            <person name="Krajaejun T."/>
        </authorList>
    </citation>
    <scope>NUCLEOTIDE SEQUENCE</scope>
    <source>
        <strain evidence="2">Pi057C3</strain>
    </source>
</reference>
<sequence length="89" mass="10354">MADKAANTAMDTKVSFQSMQTPRRPDFEMLQRWLDNDYQYWAEPTMPSHCAADVVDRFPERFHEEVPDPVAQGSDELRHPRVNTPQGVY</sequence>
<keyword evidence="3" id="KW-1185">Reference proteome</keyword>
<organism evidence="2 3">
    <name type="scientific">Pythium insidiosum</name>
    <name type="common">Pythiosis disease agent</name>
    <dbReference type="NCBI Taxonomy" id="114742"/>
    <lineage>
        <taxon>Eukaryota</taxon>
        <taxon>Sar</taxon>
        <taxon>Stramenopiles</taxon>
        <taxon>Oomycota</taxon>
        <taxon>Peronosporomycetes</taxon>
        <taxon>Pythiales</taxon>
        <taxon>Pythiaceae</taxon>
        <taxon>Pythium</taxon>
    </lineage>
</organism>
<evidence type="ECO:0000256" key="1">
    <source>
        <dbReference type="SAM" id="MobiDB-lite"/>
    </source>
</evidence>
<proteinExistence type="predicted"/>
<accession>A0AAD5LJB4</accession>
<gene>
    <name evidence="2" type="ORF">P43SY_003942</name>
</gene>
<feature type="region of interest" description="Disordered" evidence="1">
    <location>
        <begin position="63"/>
        <end position="89"/>
    </location>
</feature>
<dbReference type="Proteomes" id="UP001209570">
    <property type="component" value="Unassembled WGS sequence"/>
</dbReference>
<dbReference type="AlphaFoldDB" id="A0AAD5LJB4"/>
<evidence type="ECO:0000313" key="2">
    <source>
        <dbReference type="EMBL" id="KAJ0400087.1"/>
    </source>
</evidence>